<evidence type="ECO:0000313" key="2">
    <source>
        <dbReference type="Proteomes" id="UP001257234"/>
    </source>
</evidence>
<protein>
    <submittedName>
        <fullName evidence="1">Uncharacterized protein</fullName>
    </submittedName>
</protein>
<comment type="caution">
    <text evidence="1">The sequence shown here is derived from an EMBL/GenBank/DDBJ whole genome shotgun (WGS) entry which is preliminary data.</text>
</comment>
<name>A0ABU1EMP2_9FLAO</name>
<dbReference type="EMBL" id="JAVJIU010000001">
    <property type="protein sequence ID" value="MDR5589611.1"/>
    <property type="molecule type" value="Genomic_DNA"/>
</dbReference>
<accession>A0ABU1EMP2</accession>
<keyword evidence="2" id="KW-1185">Reference proteome</keyword>
<evidence type="ECO:0000313" key="1">
    <source>
        <dbReference type="EMBL" id="MDR5589611.1"/>
    </source>
</evidence>
<reference evidence="2" key="1">
    <citation type="submission" date="2023-07" db="EMBL/GenBank/DDBJ databases">
        <title>Christiangramia sp. SM2212., a novel bacterium of the family Flavobacteriaceae isolated from the sea sediment.</title>
        <authorList>
            <person name="Wang J."/>
            <person name="Zhang X."/>
        </authorList>
    </citation>
    <scope>NUCLEOTIDE SEQUENCE [LARGE SCALE GENOMIC DNA]</scope>
    <source>
        <strain evidence="2">SM2212</strain>
    </source>
</reference>
<gene>
    <name evidence="1" type="ORF">RE431_03110</name>
</gene>
<dbReference type="RefSeq" id="WP_309560490.1">
    <property type="nucleotide sequence ID" value="NZ_JAVJIU010000001.1"/>
</dbReference>
<sequence length="113" mass="13202">MKYLKLGDHYNTPEIAGLPLKQKKNIKFNYYLSSRINGNLIDLDITSKLFDGDKMYIRKSCYRVKLRSMEDCVKKNTVDHMLSLGVEKENIPLSLQNTDLQTRRNKLSKKDAF</sequence>
<proteinExistence type="predicted"/>
<dbReference type="Proteomes" id="UP001257234">
    <property type="component" value="Unassembled WGS sequence"/>
</dbReference>
<organism evidence="1 2">
    <name type="scientific">Christiangramia sediminicola</name>
    <dbReference type="NCBI Taxonomy" id="3073267"/>
    <lineage>
        <taxon>Bacteria</taxon>
        <taxon>Pseudomonadati</taxon>
        <taxon>Bacteroidota</taxon>
        <taxon>Flavobacteriia</taxon>
        <taxon>Flavobacteriales</taxon>
        <taxon>Flavobacteriaceae</taxon>
        <taxon>Christiangramia</taxon>
    </lineage>
</organism>